<dbReference type="EMBL" id="DYZA01000182">
    <property type="protein sequence ID" value="HJD97761.1"/>
    <property type="molecule type" value="Genomic_DNA"/>
</dbReference>
<dbReference type="Gene3D" id="3.80.30.20">
    <property type="entry name" value="tm_1862 like domain"/>
    <property type="match status" value="1"/>
</dbReference>
<dbReference type="GO" id="GO:0002926">
    <property type="term" value="P:tRNA wobble base 5-methoxycarbonylmethyl-2-thiouridinylation"/>
    <property type="evidence" value="ECO:0007669"/>
    <property type="project" value="TreeGrafter"/>
</dbReference>
<keyword evidence="2" id="KW-0004">4Fe-4S</keyword>
<dbReference type="CDD" id="cd01335">
    <property type="entry name" value="Radical_SAM"/>
    <property type="match status" value="1"/>
</dbReference>
<evidence type="ECO:0000256" key="3">
    <source>
        <dbReference type="ARBA" id="ARBA00022691"/>
    </source>
</evidence>
<organism evidence="8 9">
    <name type="scientific">Mailhella massiliensis</name>
    <dbReference type="NCBI Taxonomy" id="1903261"/>
    <lineage>
        <taxon>Bacteria</taxon>
        <taxon>Pseudomonadati</taxon>
        <taxon>Thermodesulfobacteriota</taxon>
        <taxon>Desulfovibrionia</taxon>
        <taxon>Desulfovibrionales</taxon>
        <taxon>Desulfovibrionaceae</taxon>
        <taxon>Mailhella</taxon>
    </lineage>
</organism>
<evidence type="ECO:0000313" key="9">
    <source>
        <dbReference type="Proteomes" id="UP000698963"/>
    </source>
</evidence>
<dbReference type="GO" id="GO:0003824">
    <property type="term" value="F:catalytic activity"/>
    <property type="evidence" value="ECO:0007669"/>
    <property type="project" value="InterPro"/>
</dbReference>
<dbReference type="AlphaFoldDB" id="A0A921DS36"/>
<comment type="cofactor">
    <cofactor evidence="1">
        <name>[4Fe-4S] cluster</name>
        <dbReference type="ChEBI" id="CHEBI:49883"/>
    </cofactor>
</comment>
<dbReference type="InterPro" id="IPR007197">
    <property type="entry name" value="rSAM"/>
</dbReference>
<dbReference type="PANTHER" id="PTHR11135:SF0">
    <property type="entry name" value="ELONGATOR COMPLEX PROTEIN 3"/>
    <property type="match status" value="1"/>
</dbReference>
<proteinExistence type="predicted"/>
<dbReference type="GO" id="GO:0046872">
    <property type="term" value="F:metal ion binding"/>
    <property type="evidence" value="ECO:0007669"/>
    <property type="project" value="UniProtKB-KW"/>
</dbReference>
<dbReference type="SMART" id="SM00729">
    <property type="entry name" value="Elp3"/>
    <property type="match status" value="1"/>
</dbReference>
<dbReference type="InterPro" id="IPR032432">
    <property type="entry name" value="Radical_SAM_C"/>
</dbReference>
<dbReference type="PROSITE" id="PS51918">
    <property type="entry name" value="RADICAL_SAM"/>
    <property type="match status" value="1"/>
</dbReference>
<keyword evidence="4" id="KW-0479">Metal-binding</keyword>
<keyword evidence="6" id="KW-0411">Iron-sulfur</keyword>
<reference evidence="8" key="1">
    <citation type="journal article" date="2021" name="PeerJ">
        <title>Extensive microbial diversity within the chicken gut microbiome revealed by metagenomics and culture.</title>
        <authorList>
            <person name="Gilroy R."/>
            <person name="Ravi A."/>
            <person name="Getino M."/>
            <person name="Pursley I."/>
            <person name="Horton D.L."/>
            <person name="Alikhan N.F."/>
            <person name="Baker D."/>
            <person name="Gharbi K."/>
            <person name="Hall N."/>
            <person name="Watson M."/>
            <person name="Adriaenssens E.M."/>
            <person name="Foster-Nyarko E."/>
            <person name="Jarju S."/>
            <person name="Secka A."/>
            <person name="Antonio M."/>
            <person name="Oren A."/>
            <person name="Chaudhuri R.R."/>
            <person name="La Ragione R."/>
            <person name="Hildebrand F."/>
            <person name="Pallen M.J."/>
        </authorList>
    </citation>
    <scope>NUCLEOTIDE SEQUENCE</scope>
    <source>
        <strain evidence="8">ChiGjej2B2-19336</strain>
    </source>
</reference>
<sequence>MSKIPHHISANSPRNVCFPVGGGQYGSGRIFPVFLPFLGCPGKCVYCAQDRQTGRESSGAQEIAAEARQRLESLPPCGEGEERELAFYGGTFTALPEADRSFCLALLRDMRKSLRITRARCSTRPDALSPAVLEELVRAGIGLVELGIQSFDDRALTLSRRGYQKQDALLGCRAVAEAGLRLGIQLLPGMPGSTPEVFLADVEKALTLSPACLRFYPCLVPEGTALARWFCEGRYRPWTLEETVRTLGTALNMAWQARVPVIRLSVAPEPSFDKALLAGPRHPALGALIQAEALLIAVKNAADTLSRRPEGLVLPRFCQGFLYGDRGALKERWRKLDLGPERIRFDETAHDATLF</sequence>
<dbReference type="GO" id="GO:0005737">
    <property type="term" value="C:cytoplasm"/>
    <property type="evidence" value="ECO:0007669"/>
    <property type="project" value="TreeGrafter"/>
</dbReference>
<dbReference type="SFLD" id="SFLDG01086">
    <property type="entry name" value="elongater_protein-like"/>
    <property type="match status" value="1"/>
</dbReference>
<dbReference type="RefSeq" id="WP_304122806.1">
    <property type="nucleotide sequence ID" value="NZ_DYZA01000182.1"/>
</dbReference>
<accession>A0A921DS36</accession>
<reference evidence="8" key="2">
    <citation type="submission" date="2021-09" db="EMBL/GenBank/DDBJ databases">
        <authorList>
            <person name="Gilroy R."/>
        </authorList>
    </citation>
    <scope>NUCLEOTIDE SEQUENCE</scope>
    <source>
        <strain evidence="8">ChiGjej2B2-19336</strain>
    </source>
</reference>
<keyword evidence="3" id="KW-0949">S-adenosyl-L-methionine</keyword>
<dbReference type="GO" id="GO:0051539">
    <property type="term" value="F:4 iron, 4 sulfur cluster binding"/>
    <property type="evidence" value="ECO:0007669"/>
    <property type="project" value="UniProtKB-KW"/>
</dbReference>
<gene>
    <name evidence="8" type="ORF">K8W16_08970</name>
</gene>
<evidence type="ECO:0000313" key="8">
    <source>
        <dbReference type="EMBL" id="HJD97761.1"/>
    </source>
</evidence>
<dbReference type="InterPro" id="IPR023404">
    <property type="entry name" value="rSAM_horseshoe"/>
</dbReference>
<protein>
    <submittedName>
        <fullName evidence="8">Radical SAM protein</fullName>
    </submittedName>
</protein>
<dbReference type="InterPro" id="IPR058240">
    <property type="entry name" value="rSAM_sf"/>
</dbReference>
<dbReference type="SFLD" id="SFLDS00029">
    <property type="entry name" value="Radical_SAM"/>
    <property type="match status" value="1"/>
</dbReference>
<dbReference type="Pfam" id="PF04055">
    <property type="entry name" value="Radical_SAM"/>
    <property type="match status" value="1"/>
</dbReference>
<evidence type="ECO:0000256" key="5">
    <source>
        <dbReference type="ARBA" id="ARBA00023004"/>
    </source>
</evidence>
<name>A0A921DS36_9BACT</name>
<dbReference type="Proteomes" id="UP000698963">
    <property type="component" value="Unassembled WGS sequence"/>
</dbReference>
<evidence type="ECO:0000259" key="7">
    <source>
        <dbReference type="PROSITE" id="PS51918"/>
    </source>
</evidence>
<evidence type="ECO:0000256" key="2">
    <source>
        <dbReference type="ARBA" id="ARBA00022485"/>
    </source>
</evidence>
<dbReference type="Pfam" id="PF16199">
    <property type="entry name" value="Radical_SAM_C"/>
    <property type="match status" value="1"/>
</dbReference>
<dbReference type="SUPFAM" id="SSF102114">
    <property type="entry name" value="Radical SAM enzymes"/>
    <property type="match status" value="1"/>
</dbReference>
<dbReference type="InterPro" id="IPR039661">
    <property type="entry name" value="ELP3"/>
</dbReference>
<evidence type="ECO:0000256" key="1">
    <source>
        <dbReference type="ARBA" id="ARBA00001966"/>
    </source>
</evidence>
<feature type="domain" description="Radical SAM core" evidence="7">
    <location>
        <begin position="24"/>
        <end position="263"/>
    </location>
</feature>
<keyword evidence="5" id="KW-0408">Iron</keyword>
<evidence type="ECO:0000256" key="6">
    <source>
        <dbReference type="ARBA" id="ARBA00023014"/>
    </source>
</evidence>
<evidence type="ECO:0000256" key="4">
    <source>
        <dbReference type="ARBA" id="ARBA00022723"/>
    </source>
</evidence>
<dbReference type="PANTHER" id="PTHR11135">
    <property type="entry name" value="HISTONE ACETYLTRANSFERASE-RELATED"/>
    <property type="match status" value="1"/>
</dbReference>
<comment type="caution">
    <text evidence="8">The sequence shown here is derived from an EMBL/GenBank/DDBJ whole genome shotgun (WGS) entry which is preliminary data.</text>
</comment>
<dbReference type="InterPro" id="IPR006638">
    <property type="entry name" value="Elp3/MiaA/NifB-like_rSAM"/>
</dbReference>
<dbReference type="SFLD" id="SFLDG01082">
    <property type="entry name" value="B12-binding_domain_containing"/>
    <property type="match status" value="1"/>
</dbReference>